<feature type="transmembrane region" description="Helical" evidence="2">
    <location>
        <begin position="265"/>
        <end position="287"/>
    </location>
</feature>
<sequence length="296" mass="30929">MAMKRKRKLTGLATIGLLSLSLGGTMVLSPNVTPTVTAQAATSLSEAKTKLNALTDKAKVIINYKGVEEYDKQTMQADLELADDAIKSGDANQMNQAIGIIAKDVGDFDSNGKRIKDVDSQPGFDDSADNAIRPGSASDSSSDDSGYTTDEVEGGTNTDPIKDTQDRKEYEESTAKDDQDSNTSNSDTSDSNGDSNVAGNSSTTDKNGSSSFSKQSVNAPGNAGSTTDSSSTSNNSSTSNIPSPTKTNSKKGNLPGTDEDKTQPVLIATIGLLGILGLGGTAFALWLRQRKHVNNE</sequence>
<name>A0AAC9ERD1_9LACO</name>
<keyword evidence="5" id="KW-1185">Reference proteome</keyword>
<dbReference type="Proteomes" id="UP000036000">
    <property type="component" value="Chromosome"/>
</dbReference>
<feature type="compositionally biased region" description="Low complexity" evidence="1">
    <location>
        <begin position="181"/>
        <end position="196"/>
    </location>
</feature>
<evidence type="ECO:0000313" key="4">
    <source>
        <dbReference type="EMBL" id="AKP65821.1"/>
    </source>
</evidence>
<evidence type="ECO:0000256" key="3">
    <source>
        <dbReference type="SAM" id="SignalP"/>
    </source>
</evidence>
<organism evidence="4 5">
    <name type="scientific">Levilactobacillus koreensis</name>
    <dbReference type="NCBI Taxonomy" id="637971"/>
    <lineage>
        <taxon>Bacteria</taxon>
        <taxon>Bacillati</taxon>
        <taxon>Bacillota</taxon>
        <taxon>Bacilli</taxon>
        <taxon>Lactobacillales</taxon>
        <taxon>Lactobacillaceae</taxon>
        <taxon>Levilactobacillus</taxon>
    </lineage>
</organism>
<keyword evidence="2" id="KW-0812">Transmembrane</keyword>
<evidence type="ECO:0008006" key="6">
    <source>
        <dbReference type="Google" id="ProtNLM"/>
    </source>
</evidence>
<evidence type="ECO:0000256" key="2">
    <source>
        <dbReference type="SAM" id="Phobius"/>
    </source>
</evidence>
<proteinExistence type="predicted"/>
<dbReference type="KEGG" id="lko:ABN16_12915"/>
<feature type="compositionally biased region" description="Low complexity" evidence="1">
    <location>
        <begin position="136"/>
        <end position="145"/>
    </location>
</feature>
<protein>
    <recommendedName>
        <fullName evidence="6">Gram-positive cocci surface proteins LPxTG domain-containing protein</fullName>
    </recommendedName>
</protein>
<feature type="region of interest" description="Disordered" evidence="1">
    <location>
        <begin position="112"/>
        <end position="262"/>
    </location>
</feature>
<feature type="compositionally biased region" description="Polar residues" evidence="1">
    <location>
        <begin position="197"/>
        <end position="219"/>
    </location>
</feature>
<accession>A0AAC9ERD1</accession>
<keyword evidence="2" id="KW-0472">Membrane</keyword>
<evidence type="ECO:0000313" key="5">
    <source>
        <dbReference type="Proteomes" id="UP000036000"/>
    </source>
</evidence>
<dbReference type="RefSeq" id="WP_048736104.1">
    <property type="nucleotide sequence ID" value="NZ_CP012033.1"/>
</dbReference>
<reference evidence="4 5" key="1">
    <citation type="submission" date="2015-07" db="EMBL/GenBank/DDBJ databases">
        <title>Lactobacillus korensis/26-25/ whole genome sequencing.</title>
        <authorList>
            <person name="Kim M.K."/>
            <person name="Im W.-T."/>
            <person name="Srinivasan S."/>
            <person name="Lee J.-J."/>
        </authorList>
    </citation>
    <scope>NUCLEOTIDE SEQUENCE [LARGE SCALE GENOMIC DNA]</scope>
    <source>
        <strain evidence="4 5">26-25</strain>
    </source>
</reference>
<gene>
    <name evidence="4" type="ORF">ABN16_12915</name>
</gene>
<dbReference type="EMBL" id="CP012033">
    <property type="protein sequence ID" value="AKP65821.1"/>
    <property type="molecule type" value="Genomic_DNA"/>
</dbReference>
<feature type="compositionally biased region" description="Low complexity" evidence="1">
    <location>
        <begin position="225"/>
        <end position="247"/>
    </location>
</feature>
<evidence type="ECO:0000256" key="1">
    <source>
        <dbReference type="SAM" id="MobiDB-lite"/>
    </source>
</evidence>
<feature type="chain" id="PRO_5042082442" description="Gram-positive cocci surface proteins LPxTG domain-containing protein" evidence="3">
    <location>
        <begin position="25"/>
        <end position="296"/>
    </location>
</feature>
<keyword evidence="2" id="KW-1133">Transmembrane helix</keyword>
<dbReference type="AlphaFoldDB" id="A0AAC9ERD1"/>
<feature type="compositionally biased region" description="Basic and acidic residues" evidence="1">
    <location>
        <begin position="160"/>
        <end position="179"/>
    </location>
</feature>
<feature type="signal peptide" evidence="3">
    <location>
        <begin position="1"/>
        <end position="24"/>
    </location>
</feature>
<keyword evidence="3" id="KW-0732">Signal</keyword>